<name>A0A2P2MX28_RHIMU</name>
<accession>A0A2P2MX28</accession>
<sequence>MFLEIIYHSPAQTKHFFKLSKNDQYQNGVIKVNLSCGIEEVKIYPPTF</sequence>
<dbReference type="EMBL" id="GGEC01054278">
    <property type="protein sequence ID" value="MBX34762.1"/>
    <property type="molecule type" value="Transcribed_RNA"/>
</dbReference>
<evidence type="ECO:0000313" key="1">
    <source>
        <dbReference type="EMBL" id="MBX34762.1"/>
    </source>
</evidence>
<dbReference type="AlphaFoldDB" id="A0A2P2MX28"/>
<protein>
    <submittedName>
        <fullName evidence="1">Uncharacterized protein</fullName>
    </submittedName>
</protein>
<organism evidence="1">
    <name type="scientific">Rhizophora mucronata</name>
    <name type="common">Asiatic mangrove</name>
    <dbReference type="NCBI Taxonomy" id="61149"/>
    <lineage>
        <taxon>Eukaryota</taxon>
        <taxon>Viridiplantae</taxon>
        <taxon>Streptophyta</taxon>
        <taxon>Embryophyta</taxon>
        <taxon>Tracheophyta</taxon>
        <taxon>Spermatophyta</taxon>
        <taxon>Magnoliopsida</taxon>
        <taxon>eudicotyledons</taxon>
        <taxon>Gunneridae</taxon>
        <taxon>Pentapetalae</taxon>
        <taxon>rosids</taxon>
        <taxon>fabids</taxon>
        <taxon>Malpighiales</taxon>
        <taxon>Rhizophoraceae</taxon>
        <taxon>Rhizophora</taxon>
    </lineage>
</organism>
<proteinExistence type="predicted"/>
<reference evidence="1" key="1">
    <citation type="submission" date="2018-02" db="EMBL/GenBank/DDBJ databases">
        <title>Rhizophora mucronata_Transcriptome.</title>
        <authorList>
            <person name="Meera S.P."/>
            <person name="Sreeshan A."/>
            <person name="Augustine A."/>
        </authorList>
    </citation>
    <scope>NUCLEOTIDE SEQUENCE</scope>
    <source>
        <tissue evidence="1">Leaf</tissue>
    </source>
</reference>